<dbReference type="Proteomes" id="UP000789901">
    <property type="component" value="Unassembled WGS sequence"/>
</dbReference>
<accession>A0ABN7WYH3</accession>
<evidence type="ECO:0000256" key="1">
    <source>
        <dbReference type="SAM" id="MobiDB-lite"/>
    </source>
</evidence>
<feature type="region of interest" description="Disordered" evidence="1">
    <location>
        <begin position="1"/>
        <end position="34"/>
    </location>
</feature>
<feature type="compositionally biased region" description="Basic and acidic residues" evidence="1">
    <location>
        <begin position="74"/>
        <end position="85"/>
    </location>
</feature>
<dbReference type="EMBL" id="CAJVQB010069107">
    <property type="protein sequence ID" value="CAG8842472.1"/>
    <property type="molecule type" value="Genomic_DNA"/>
</dbReference>
<organism evidence="2 3">
    <name type="scientific">Gigaspora margarita</name>
    <dbReference type="NCBI Taxonomy" id="4874"/>
    <lineage>
        <taxon>Eukaryota</taxon>
        <taxon>Fungi</taxon>
        <taxon>Fungi incertae sedis</taxon>
        <taxon>Mucoromycota</taxon>
        <taxon>Glomeromycotina</taxon>
        <taxon>Glomeromycetes</taxon>
        <taxon>Diversisporales</taxon>
        <taxon>Gigasporaceae</taxon>
        <taxon>Gigaspora</taxon>
    </lineage>
</organism>
<gene>
    <name evidence="2" type="ORF">GMARGA_LOCUS36004</name>
</gene>
<reference evidence="2 3" key="1">
    <citation type="submission" date="2021-06" db="EMBL/GenBank/DDBJ databases">
        <authorList>
            <person name="Kallberg Y."/>
            <person name="Tangrot J."/>
            <person name="Rosling A."/>
        </authorList>
    </citation>
    <scope>NUCLEOTIDE SEQUENCE [LARGE SCALE GENOMIC DNA]</scope>
    <source>
        <strain evidence="2 3">120-4 pot B 10/14</strain>
    </source>
</reference>
<sequence>MATQESDIEDRRREDSEMPIINKKRKYKDQEDHIDEVQDPSTTISINKQLEKKGSETNMIPIMQIEVNKRSKKDRPEHLNEEDTK</sequence>
<feature type="non-terminal residue" evidence="2">
    <location>
        <position position="85"/>
    </location>
</feature>
<evidence type="ECO:0000313" key="3">
    <source>
        <dbReference type="Proteomes" id="UP000789901"/>
    </source>
</evidence>
<keyword evidence="3" id="KW-1185">Reference proteome</keyword>
<name>A0ABN7WYH3_GIGMA</name>
<protein>
    <submittedName>
        <fullName evidence="2">41507_t:CDS:1</fullName>
    </submittedName>
</protein>
<proteinExistence type="predicted"/>
<feature type="region of interest" description="Disordered" evidence="1">
    <location>
        <begin position="66"/>
        <end position="85"/>
    </location>
</feature>
<evidence type="ECO:0000313" key="2">
    <source>
        <dbReference type="EMBL" id="CAG8842472.1"/>
    </source>
</evidence>
<comment type="caution">
    <text evidence="2">The sequence shown here is derived from an EMBL/GenBank/DDBJ whole genome shotgun (WGS) entry which is preliminary data.</text>
</comment>